<evidence type="ECO:0000259" key="1">
    <source>
        <dbReference type="Pfam" id="PF02720"/>
    </source>
</evidence>
<proteinExistence type="predicted"/>
<dbReference type="InterPro" id="IPR003870">
    <property type="entry name" value="DUF222"/>
</dbReference>
<dbReference type="EMBL" id="UEGW01000001">
    <property type="protein sequence ID" value="SRX94645.1"/>
    <property type="molecule type" value="Genomic_DNA"/>
</dbReference>
<evidence type="ECO:0000313" key="3">
    <source>
        <dbReference type="Proteomes" id="UP000252015"/>
    </source>
</evidence>
<gene>
    <name evidence="2" type="ORF">MSP7336_02904</name>
</gene>
<accession>A0A375Z0Y8</accession>
<protein>
    <recommendedName>
        <fullName evidence="1">DUF222 domain-containing protein</fullName>
    </recommendedName>
</protein>
<feature type="domain" description="DUF222" evidence="1">
    <location>
        <begin position="29"/>
        <end position="136"/>
    </location>
</feature>
<organism evidence="2 3">
    <name type="scientific">Mycobacterium shimoidei</name>
    <dbReference type="NCBI Taxonomy" id="29313"/>
    <lineage>
        <taxon>Bacteria</taxon>
        <taxon>Bacillati</taxon>
        <taxon>Actinomycetota</taxon>
        <taxon>Actinomycetes</taxon>
        <taxon>Mycobacteriales</taxon>
        <taxon>Mycobacteriaceae</taxon>
        <taxon>Mycobacterium</taxon>
    </lineage>
</organism>
<reference evidence="2 3" key="1">
    <citation type="submission" date="2018-05" db="EMBL/GenBank/DDBJ databases">
        <authorList>
            <consortium name="IHU Genomes"/>
        </authorList>
    </citation>
    <scope>NUCLEOTIDE SEQUENCE [LARGE SCALE GENOMIC DNA]</scope>
    <source>
        <strain evidence="2 3">P7336</strain>
    </source>
</reference>
<dbReference type="AlphaFoldDB" id="A0A375Z0Y8"/>
<keyword evidence="3" id="KW-1185">Reference proteome</keyword>
<dbReference type="Proteomes" id="UP000252015">
    <property type="component" value="Unassembled WGS sequence"/>
</dbReference>
<evidence type="ECO:0000313" key="2">
    <source>
        <dbReference type="EMBL" id="SRX94645.1"/>
    </source>
</evidence>
<dbReference type="Pfam" id="PF02720">
    <property type="entry name" value="DUF222"/>
    <property type="match status" value="1"/>
</dbReference>
<sequence>MGVFDALDAALKRALDLTFEVLTVPESLAMLARCEKLRRQLPAVEHPLINQLGEHADEAELGGRLGAVLAERLRITRAEANRRIGEAADLGPRRAMTGEPLEPVLAASAAAQRAGAIGGGHVAVIRRFYHRCPRRSTLIPPGTPRPSWPRTARSFAPMSWPCWPIGSPIV</sequence>
<name>A0A375Z0Y8_MYCSH</name>